<feature type="region of interest" description="Disordered" evidence="2">
    <location>
        <begin position="78"/>
        <end position="102"/>
    </location>
</feature>
<evidence type="ECO:0000256" key="2">
    <source>
        <dbReference type="SAM" id="MobiDB-lite"/>
    </source>
</evidence>
<organism evidence="3 4">
    <name type="scientific">Hibiscus sabdariffa</name>
    <name type="common">roselle</name>
    <dbReference type="NCBI Taxonomy" id="183260"/>
    <lineage>
        <taxon>Eukaryota</taxon>
        <taxon>Viridiplantae</taxon>
        <taxon>Streptophyta</taxon>
        <taxon>Embryophyta</taxon>
        <taxon>Tracheophyta</taxon>
        <taxon>Spermatophyta</taxon>
        <taxon>Magnoliopsida</taxon>
        <taxon>eudicotyledons</taxon>
        <taxon>Gunneridae</taxon>
        <taxon>Pentapetalae</taxon>
        <taxon>rosids</taxon>
        <taxon>malvids</taxon>
        <taxon>Malvales</taxon>
        <taxon>Malvaceae</taxon>
        <taxon>Malvoideae</taxon>
        <taxon>Hibiscus</taxon>
    </lineage>
</organism>
<proteinExistence type="predicted"/>
<dbReference type="EMBL" id="JBBPBM010000004">
    <property type="protein sequence ID" value="KAK8589496.1"/>
    <property type="molecule type" value="Genomic_DNA"/>
</dbReference>
<keyword evidence="1" id="KW-0175">Coiled coil</keyword>
<evidence type="ECO:0000313" key="3">
    <source>
        <dbReference type="EMBL" id="KAK8589496.1"/>
    </source>
</evidence>
<comment type="caution">
    <text evidence="3">The sequence shown here is derived from an EMBL/GenBank/DDBJ whole genome shotgun (WGS) entry which is preliminary data.</text>
</comment>
<sequence length="102" mass="12074">MAEEFVEMERRRMEERILQQQEEVEMVRKRLQEIEFELRSSRDGKEENESSNELDGRSFAKRLVGIYGDEIPGMVMPMELDMNDPEPFIHDVKHTDKAANQS</sequence>
<protein>
    <submittedName>
        <fullName evidence="3">Uncharacterized protein</fullName>
    </submittedName>
</protein>
<evidence type="ECO:0000313" key="4">
    <source>
        <dbReference type="Proteomes" id="UP001472677"/>
    </source>
</evidence>
<gene>
    <name evidence="3" type="ORF">V6N12_023891</name>
</gene>
<evidence type="ECO:0000256" key="1">
    <source>
        <dbReference type="SAM" id="Coils"/>
    </source>
</evidence>
<accession>A0ABR2FYY5</accession>
<keyword evidence="4" id="KW-1185">Reference proteome</keyword>
<feature type="compositionally biased region" description="Basic and acidic residues" evidence="2">
    <location>
        <begin position="87"/>
        <end position="102"/>
    </location>
</feature>
<reference evidence="3 4" key="1">
    <citation type="journal article" date="2024" name="G3 (Bethesda)">
        <title>Genome assembly of Hibiscus sabdariffa L. provides insights into metabolisms of medicinal natural products.</title>
        <authorList>
            <person name="Kim T."/>
        </authorList>
    </citation>
    <scope>NUCLEOTIDE SEQUENCE [LARGE SCALE GENOMIC DNA]</scope>
    <source>
        <strain evidence="3">TK-2024</strain>
        <tissue evidence="3">Old leaves</tissue>
    </source>
</reference>
<name>A0ABR2FYY5_9ROSI</name>
<dbReference type="Proteomes" id="UP001472677">
    <property type="component" value="Unassembled WGS sequence"/>
</dbReference>
<feature type="coiled-coil region" evidence="1">
    <location>
        <begin position="3"/>
        <end position="37"/>
    </location>
</feature>